<feature type="compositionally biased region" description="Polar residues" evidence="1">
    <location>
        <begin position="54"/>
        <end position="63"/>
    </location>
</feature>
<accession>A0AAD5MM65</accession>
<feature type="compositionally biased region" description="Pro residues" evidence="1">
    <location>
        <begin position="42"/>
        <end position="52"/>
    </location>
</feature>
<evidence type="ECO:0000313" key="3">
    <source>
        <dbReference type="Proteomes" id="UP001196413"/>
    </source>
</evidence>
<organism evidence="2 3">
    <name type="scientific">Parelaphostrongylus tenuis</name>
    <name type="common">Meningeal worm</name>
    <dbReference type="NCBI Taxonomy" id="148309"/>
    <lineage>
        <taxon>Eukaryota</taxon>
        <taxon>Metazoa</taxon>
        <taxon>Ecdysozoa</taxon>
        <taxon>Nematoda</taxon>
        <taxon>Chromadorea</taxon>
        <taxon>Rhabditida</taxon>
        <taxon>Rhabditina</taxon>
        <taxon>Rhabditomorpha</taxon>
        <taxon>Strongyloidea</taxon>
        <taxon>Metastrongylidae</taxon>
        <taxon>Parelaphostrongylus</taxon>
    </lineage>
</organism>
<proteinExistence type="predicted"/>
<name>A0AAD5MM65_PARTN</name>
<keyword evidence="3" id="KW-1185">Reference proteome</keyword>
<evidence type="ECO:0000256" key="1">
    <source>
        <dbReference type="SAM" id="MobiDB-lite"/>
    </source>
</evidence>
<protein>
    <submittedName>
        <fullName evidence="2">Uncharacterized protein</fullName>
    </submittedName>
</protein>
<dbReference type="AlphaFoldDB" id="A0AAD5MM65"/>
<feature type="region of interest" description="Disordered" evidence="1">
    <location>
        <begin position="23"/>
        <end position="68"/>
    </location>
</feature>
<sequence length="204" mass="21196">MEAARNGFVNIVEMMLDHSGVFPQPPRPAAGGVLPQIDKGSPPIPPPPPPTPTASVKQNVTSTRRGKKVSSVATTTLNIPSGCGSPLQKATCDVPISDPAAYNLPGFSSPQPGHYVSLPADFSNTSALTWFASLFSGLGDGSTPGFPAPGSGCSVQPTTTSSMSAAEMKARVEAFEMLTKTSPFLMQYPPKMPMLNPSILLALV</sequence>
<reference evidence="2" key="1">
    <citation type="submission" date="2021-06" db="EMBL/GenBank/DDBJ databases">
        <title>Parelaphostrongylus tenuis whole genome reference sequence.</title>
        <authorList>
            <person name="Garwood T.J."/>
            <person name="Larsen P.A."/>
            <person name="Fountain-Jones N.M."/>
            <person name="Garbe J.R."/>
            <person name="Macchietto M.G."/>
            <person name="Kania S.A."/>
            <person name="Gerhold R.W."/>
            <person name="Richards J.E."/>
            <person name="Wolf T.M."/>
        </authorList>
    </citation>
    <scope>NUCLEOTIDE SEQUENCE</scope>
    <source>
        <strain evidence="2">MNPRO001-30</strain>
        <tissue evidence="2">Meninges</tissue>
    </source>
</reference>
<evidence type="ECO:0000313" key="2">
    <source>
        <dbReference type="EMBL" id="KAJ1351397.1"/>
    </source>
</evidence>
<dbReference type="Proteomes" id="UP001196413">
    <property type="component" value="Unassembled WGS sequence"/>
</dbReference>
<dbReference type="EMBL" id="JAHQIW010001065">
    <property type="protein sequence ID" value="KAJ1351397.1"/>
    <property type="molecule type" value="Genomic_DNA"/>
</dbReference>
<comment type="caution">
    <text evidence="2">The sequence shown here is derived from an EMBL/GenBank/DDBJ whole genome shotgun (WGS) entry which is preliminary data.</text>
</comment>
<gene>
    <name evidence="2" type="ORF">KIN20_007392</name>
</gene>